<name>A0A1Y6C453_9BACT</name>
<dbReference type="PANTHER" id="PTHR39425:SF1">
    <property type="entry name" value="CYTOCHROME C7-LIKE DOMAIN-CONTAINING PROTEIN"/>
    <property type="match status" value="1"/>
</dbReference>
<dbReference type="EMBL" id="FWZT01000010">
    <property type="protein sequence ID" value="SMF32989.1"/>
    <property type="molecule type" value="Genomic_DNA"/>
</dbReference>
<gene>
    <name evidence="1" type="ORF">SAMN06296036_11073</name>
</gene>
<dbReference type="RefSeq" id="WP_132320776.1">
    <property type="nucleotide sequence ID" value="NZ_FWZT01000010.1"/>
</dbReference>
<organism evidence="1 2">
    <name type="scientific">Pseudobacteriovorax antillogorgiicola</name>
    <dbReference type="NCBI Taxonomy" id="1513793"/>
    <lineage>
        <taxon>Bacteria</taxon>
        <taxon>Pseudomonadati</taxon>
        <taxon>Bdellovibrionota</taxon>
        <taxon>Oligoflexia</taxon>
        <taxon>Oligoflexales</taxon>
        <taxon>Pseudobacteriovoracaceae</taxon>
        <taxon>Pseudobacteriovorax</taxon>
    </lineage>
</organism>
<dbReference type="AlphaFoldDB" id="A0A1Y6C453"/>
<sequence>MACFSTRVSHAAKRLSVLAILLFQMGCQPGYHFWTNWWTPGDTVDNVGYHPEQPIDFPHDLHAGEKQIPCQYCHSAARRSSWAGIPSMNVCMGCHNYVATDKEPIKYLTDKYQKKEPIVWTKVHDMPDFVRFAHKPHVLSDKLAKNYEKEFAENDGEACFLCHGNVKEMGTVSQAKSLQMGWCIDCHVTNEAPVSCETCHY</sequence>
<evidence type="ECO:0000313" key="2">
    <source>
        <dbReference type="Proteomes" id="UP000192907"/>
    </source>
</evidence>
<keyword evidence="2" id="KW-1185">Reference proteome</keyword>
<evidence type="ECO:0000313" key="1">
    <source>
        <dbReference type="EMBL" id="SMF32989.1"/>
    </source>
</evidence>
<dbReference type="InterPro" id="IPR036280">
    <property type="entry name" value="Multihaem_cyt_sf"/>
</dbReference>
<proteinExistence type="predicted"/>
<dbReference type="CDD" id="cd08168">
    <property type="entry name" value="Cytochrom_C3"/>
    <property type="match status" value="1"/>
</dbReference>
<dbReference type="SUPFAM" id="SSF48695">
    <property type="entry name" value="Multiheme cytochromes"/>
    <property type="match status" value="1"/>
</dbReference>
<dbReference type="PANTHER" id="PTHR39425">
    <property type="entry name" value="LIPOPROTEIN CYTOCHROME C"/>
    <property type="match status" value="1"/>
</dbReference>
<protein>
    <submittedName>
        <fullName evidence="1">Quinol:cytochrome c oxidoreductase pentaheme cytochrome subunit</fullName>
    </submittedName>
</protein>
<dbReference type="Gene3D" id="3.90.10.10">
    <property type="entry name" value="Cytochrome C3"/>
    <property type="match status" value="2"/>
</dbReference>
<dbReference type="Proteomes" id="UP000192907">
    <property type="component" value="Unassembled WGS sequence"/>
</dbReference>
<reference evidence="2" key="1">
    <citation type="submission" date="2017-04" db="EMBL/GenBank/DDBJ databases">
        <authorList>
            <person name="Varghese N."/>
            <person name="Submissions S."/>
        </authorList>
    </citation>
    <scope>NUCLEOTIDE SEQUENCE [LARGE SCALE GENOMIC DNA]</scope>
    <source>
        <strain evidence="2">RKEM611</strain>
    </source>
</reference>
<accession>A0A1Y6C453</accession>
<dbReference type="STRING" id="1513793.SAMN06296036_11073"/>
<dbReference type="OrthoDB" id="5294658at2"/>